<evidence type="ECO:0000259" key="2">
    <source>
        <dbReference type="Pfam" id="PF01965"/>
    </source>
</evidence>
<keyword evidence="3" id="KW-0808">Transferase</keyword>
<evidence type="ECO:0000313" key="4">
    <source>
        <dbReference type="Proteomes" id="UP000512167"/>
    </source>
</evidence>
<dbReference type="EMBL" id="CP051151">
    <property type="protein sequence ID" value="QLY40669.1"/>
    <property type="molecule type" value="Genomic_DNA"/>
</dbReference>
<evidence type="ECO:0000313" key="3">
    <source>
        <dbReference type="EMBL" id="QLY40669.1"/>
    </source>
</evidence>
<dbReference type="NCBIfam" id="TIGR01382">
    <property type="entry name" value="PfpI"/>
    <property type="match status" value="1"/>
</dbReference>
<dbReference type="InterPro" id="IPR029062">
    <property type="entry name" value="Class_I_gatase-like"/>
</dbReference>
<name>A0A7L6N812_9MOLU</name>
<dbReference type="PANTHER" id="PTHR42733:SF13">
    <property type="entry name" value="DJ-1_PFPI DOMAIN-CONTAINING PROTEIN"/>
    <property type="match status" value="1"/>
</dbReference>
<proteinExistence type="inferred from homology"/>
<dbReference type="Proteomes" id="UP000512167">
    <property type="component" value="Chromosome"/>
</dbReference>
<comment type="similarity">
    <text evidence="1">Belongs to the peptidase C56 family.</text>
</comment>
<dbReference type="RefSeq" id="WP_312031516.1">
    <property type="nucleotide sequence ID" value="NZ_CP051151.1"/>
</dbReference>
<gene>
    <name evidence="3" type="ORF">HF295_07340</name>
</gene>
<evidence type="ECO:0000256" key="1">
    <source>
        <dbReference type="ARBA" id="ARBA00008542"/>
    </source>
</evidence>
<dbReference type="GO" id="GO:0016740">
    <property type="term" value="F:transferase activity"/>
    <property type="evidence" value="ECO:0007669"/>
    <property type="project" value="UniProtKB-KW"/>
</dbReference>
<dbReference type="Gene3D" id="3.40.50.880">
    <property type="match status" value="1"/>
</dbReference>
<sequence>MKKIALLIENQYEAKEVLYPYYRMQEEGFEVDLIGTLAKTTYTSKTGVPLESDYASQDILADDYDAVIIPGGFSPDYMRRNQATVHFIKSMNKQNKPIAAICHGPWLMITACNLKGRKLTGFHTLQRDIENSGAIYVNEDVCVDKNFITSRAPKDLPVFAKTLIDVLNK</sequence>
<dbReference type="CDD" id="cd03134">
    <property type="entry name" value="GATase1_PfpI_like"/>
    <property type="match status" value="1"/>
</dbReference>
<dbReference type="KEGG" id="tbk:HF295_07340"/>
<dbReference type="InterPro" id="IPR002818">
    <property type="entry name" value="DJ-1/PfpI"/>
</dbReference>
<dbReference type="PANTHER" id="PTHR42733">
    <property type="entry name" value="DJ-1 PROTEIN"/>
    <property type="match status" value="1"/>
</dbReference>
<dbReference type="PROSITE" id="PS51276">
    <property type="entry name" value="PEPTIDASE_C56_PFPI"/>
    <property type="match status" value="1"/>
</dbReference>
<protein>
    <submittedName>
        <fullName evidence="3">Type 1 glutamine amidotransferase</fullName>
    </submittedName>
</protein>
<dbReference type="SUPFAM" id="SSF52317">
    <property type="entry name" value="Class I glutamine amidotransferase-like"/>
    <property type="match status" value="1"/>
</dbReference>
<feature type="domain" description="DJ-1/PfpI" evidence="2">
    <location>
        <begin position="2"/>
        <end position="164"/>
    </location>
</feature>
<dbReference type="InterPro" id="IPR006286">
    <property type="entry name" value="C56_PfpI-like"/>
</dbReference>
<reference evidence="3 4" key="1">
    <citation type="submission" date="2020-04" db="EMBL/GenBank/DDBJ databases">
        <authorList>
            <person name="Zheng R.K."/>
            <person name="Sun C.M."/>
        </authorList>
    </citation>
    <scope>NUCLEOTIDE SEQUENCE [LARGE SCALE GENOMIC DNA]</scope>
    <source>
        <strain evidence="4">zrk29</strain>
    </source>
</reference>
<accession>A0A7L6N812</accession>
<keyword evidence="4" id="KW-1185">Reference proteome</keyword>
<organism evidence="3 4">
    <name type="scientific">Hujiaoplasma nucleasis</name>
    <dbReference type="NCBI Taxonomy" id="2725268"/>
    <lineage>
        <taxon>Bacteria</taxon>
        <taxon>Bacillati</taxon>
        <taxon>Mycoplasmatota</taxon>
        <taxon>Mollicutes</taxon>
        <taxon>Candidatus Izemoplasmatales</taxon>
        <taxon>Hujiaoplasmataceae</taxon>
        <taxon>Hujiaoplasma</taxon>
    </lineage>
</organism>
<keyword evidence="3" id="KW-0315">Glutamine amidotransferase</keyword>
<dbReference type="Pfam" id="PF01965">
    <property type="entry name" value="DJ-1_PfpI"/>
    <property type="match status" value="1"/>
</dbReference>
<dbReference type="AlphaFoldDB" id="A0A7L6N812"/>